<dbReference type="EMBL" id="JAIWJX010000002">
    <property type="protein sequence ID" value="MCK6258843.1"/>
    <property type="molecule type" value="Genomic_DNA"/>
</dbReference>
<evidence type="ECO:0000313" key="11">
    <source>
        <dbReference type="EMBL" id="MCK6258843.1"/>
    </source>
</evidence>
<keyword evidence="12" id="KW-1185">Reference proteome</keyword>
<dbReference type="GO" id="GO:0005524">
    <property type="term" value="F:ATP binding"/>
    <property type="evidence" value="ECO:0007669"/>
    <property type="project" value="UniProtKB-KW"/>
</dbReference>
<feature type="transmembrane region" description="Helical" evidence="9">
    <location>
        <begin position="6"/>
        <end position="26"/>
    </location>
</feature>
<feature type="transmembrane region" description="Helical" evidence="9">
    <location>
        <begin position="69"/>
        <end position="92"/>
    </location>
</feature>
<organism evidence="11 12">
    <name type="scientific">Fictibacillus marinisediminis</name>
    <dbReference type="NCBI Taxonomy" id="2878389"/>
    <lineage>
        <taxon>Bacteria</taxon>
        <taxon>Bacillati</taxon>
        <taxon>Bacillota</taxon>
        <taxon>Bacilli</taxon>
        <taxon>Bacillales</taxon>
        <taxon>Fictibacillaceae</taxon>
        <taxon>Fictibacillus</taxon>
    </lineage>
</organism>
<dbReference type="CDD" id="cd00082">
    <property type="entry name" value="HisKA"/>
    <property type="match status" value="1"/>
</dbReference>
<evidence type="ECO:0000256" key="6">
    <source>
        <dbReference type="ARBA" id="ARBA00022777"/>
    </source>
</evidence>
<dbReference type="SMART" id="SM00387">
    <property type="entry name" value="HATPase_c"/>
    <property type="match status" value="1"/>
</dbReference>
<keyword evidence="6 11" id="KW-0418">Kinase</keyword>
<keyword evidence="3" id="KW-0597">Phosphoprotein</keyword>
<dbReference type="Gene3D" id="1.10.287.130">
    <property type="match status" value="1"/>
</dbReference>
<evidence type="ECO:0000313" key="12">
    <source>
        <dbReference type="Proteomes" id="UP001139011"/>
    </source>
</evidence>
<evidence type="ECO:0000256" key="3">
    <source>
        <dbReference type="ARBA" id="ARBA00022553"/>
    </source>
</evidence>
<dbReference type="PANTHER" id="PTHR43065">
    <property type="entry name" value="SENSOR HISTIDINE KINASE"/>
    <property type="match status" value="1"/>
</dbReference>
<dbReference type="InterPro" id="IPR005467">
    <property type="entry name" value="His_kinase_dom"/>
</dbReference>
<evidence type="ECO:0000256" key="2">
    <source>
        <dbReference type="ARBA" id="ARBA00012438"/>
    </source>
</evidence>
<dbReference type="InterPro" id="IPR004358">
    <property type="entry name" value="Sig_transdc_His_kin-like_C"/>
</dbReference>
<dbReference type="Gene3D" id="3.30.565.10">
    <property type="entry name" value="Histidine kinase-like ATPase, C-terminal domain"/>
    <property type="match status" value="1"/>
</dbReference>
<reference evidence="11" key="1">
    <citation type="submission" date="2021-09" db="EMBL/GenBank/DDBJ databases">
        <title>Genome analysis of Fictibacillus sp. KIGAM418 isolated from marine sediment.</title>
        <authorList>
            <person name="Seo M.-J."/>
            <person name="Cho E.-S."/>
            <person name="Hwang C.Y."/>
        </authorList>
    </citation>
    <scope>NUCLEOTIDE SEQUENCE</scope>
    <source>
        <strain evidence="11">KIGAM418</strain>
    </source>
</reference>
<evidence type="ECO:0000256" key="8">
    <source>
        <dbReference type="ARBA" id="ARBA00023012"/>
    </source>
</evidence>
<feature type="transmembrane region" description="Helical" evidence="9">
    <location>
        <begin position="99"/>
        <end position="117"/>
    </location>
</feature>
<keyword evidence="4" id="KW-0808">Transferase</keyword>
<dbReference type="SUPFAM" id="SSF47384">
    <property type="entry name" value="Homodimeric domain of signal transducing histidine kinase"/>
    <property type="match status" value="1"/>
</dbReference>
<dbReference type="InterPro" id="IPR003594">
    <property type="entry name" value="HATPase_dom"/>
</dbReference>
<keyword evidence="8" id="KW-0902">Two-component regulatory system</keyword>
<feature type="transmembrane region" description="Helical" evidence="9">
    <location>
        <begin position="38"/>
        <end position="57"/>
    </location>
</feature>
<comment type="caution">
    <text evidence="11">The sequence shown here is derived from an EMBL/GenBank/DDBJ whole genome shotgun (WGS) entry which is preliminary data.</text>
</comment>
<evidence type="ECO:0000256" key="1">
    <source>
        <dbReference type="ARBA" id="ARBA00000085"/>
    </source>
</evidence>
<sequence>MEITVHFWFNLSLLIVLLFFCLLGTGRFHAQQRYRMMFYAYFIVSLVICYLFSYKLSSSMYLDLRNIPVIIAGFYTGYAPLFCLIAVLLRAFYGFDSGFFLNIVLYAVLGISLWRLSPWFLKLSSNRRVGLASLFTLLISFLTMIFTQMMFSSKELLDVWFAYMVIPPLGAGMIVYFMELIDKNLVLQEHIVRTKRLEAVEQMGAAISHEIRNPLTTAIGFVQLLQENDAPQEKQTEYLTLIKSELESAERVIQDYLTFSKPSLVALSDIYLHDEIHHVLKILQPLANQYSVEITEKLEPVSSIHGDRQKIRQCFLNIVKNAIESMPNGGVLTIESTASPINAIVKIEDSGVGMTKQQIDRLGEPYYSTKGSRGTGLGMMVVYSIVRALRGTIKVQSKVGKGTVFLLTFPIKPES</sequence>
<dbReference type="PROSITE" id="PS50109">
    <property type="entry name" value="HIS_KIN"/>
    <property type="match status" value="1"/>
</dbReference>
<dbReference type="InterPro" id="IPR036097">
    <property type="entry name" value="HisK_dim/P_sf"/>
</dbReference>
<dbReference type="AlphaFoldDB" id="A0A9X1XE63"/>
<keyword evidence="5" id="KW-0547">Nucleotide-binding</keyword>
<comment type="catalytic activity">
    <reaction evidence="1">
        <text>ATP + protein L-histidine = ADP + protein N-phospho-L-histidine.</text>
        <dbReference type="EC" id="2.7.13.3"/>
    </reaction>
</comment>
<dbReference type="Pfam" id="PF00512">
    <property type="entry name" value="HisKA"/>
    <property type="match status" value="1"/>
</dbReference>
<proteinExistence type="predicted"/>
<dbReference type="InterPro" id="IPR003661">
    <property type="entry name" value="HisK_dim/P_dom"/>
</dbReference>
<accession>A0A9X1XE63</accession>
<dbReference type="SMART" id="SM00388">
    <property type="entry name" value="HisKA"/>
    <property type="match status" value="1"/>
</dbReference>
<dbReference type="RefSeq" id="WP_248254081.1">
    <property type="nucleotide sequence ID" value="NZ_JAIWJX010000002.1"/>
</dbReference>
<dbReference type="Proteomes" id="UP001139011">
    <property type="component" value="Unassembled WGS sequence"/>
</dbReference>
<feature type="transmembrane region" description="Helical" evidence="9">
    <location>
        <begin position="159"/>
        <end position="178"/>
    </location>
</feature>
<dbReference type="GO" id="GO:0000155">
    <property type="term" value="F:phosphorelay sensor kinase activity"/>
    <property type="evidence" value="ECO:0007669"/>
    <property type="project" value="InterPro"/>
</dbReference>
<dbReference type="EC" id="2.7.13.3" evidence="2"/>
<evidence type="ECO:0000256" key="4">
    <source>
        <dbReference type="ARBA" id="ARBA00022679"/>
    </source>
</evidence>
<evidence type="ECO:0000256" key="5">
    <source>
        <dbReference type="ARBA" id="ARBA00022741"/>
    </source>
</evidence>
<dbReference type="InterPro" id="IPR036890">
    <property type="entry name" value="HATPase_C_sf"/>
</dbReference>
<feature type="transmembrane region" description="Helical" evidence="9">
    <location>
        <begin position="129"/>
        <end position="147"/>
    </location>
</feature>
<feature type="domain" description="Histidine kinase" evidence="10">
    <location>
        <begin position="206"/>
        <end position="413"/>
    </location>
</feature>
<dbReference type="SUPFAM" id="SSF55874">
    <property type="entry name" value="ATPase domain of HSP90 chaperone/DNA topoisomerase II/histidine kinase"/>
    <property type="match status" value="1"/>
</dbReference>
<keyword evidence="9" id="KW-0812">Transmembrane</keyword>
<gene>
    <name evidence="11" type="ORF">LCY76_19935</name>
</gene>
<evidence type="ECO:0000256" key="7">
    <source>
        <dbReference type="ARBA" id="ARBA00022840"/>
    </source>
</evidence>
<keyword evidence="9" id="KW-0472">Membrane</keyword>
<evidence type="ECO:0000259" key="10">
    <source>
        <dbReference type="PROSITE" id="PS50109"/>
    </source>
</evidence>
<keyword evidence="7" id="KW-0067">ATP-binding</keyword>
<dbReference type="PANTHER" id="PTHR43065:SF46">
    <property type="entry name" value="C4-DICARBOXYLATE TRANSPORT SENSOR PROTEIN DCTB"/>
    <property type="match status" value="1"/>
</dbReference>
<name>A0A9X1XE63_9BACL</name>
<dbReference type="Pfam" id="PF02518">
    <property type="entry name" value="HATPase_c"/>
    <property type="match status" value="1"/>
</dbReference>
<keyword evidence="9" id="KW-1133">Transmembrane helix</keyword>
<protein>
    <recommendedName>
        <fullName evidence="2">histidine kinase</fullName>
        <ecNumber evidence="2">2.7.13.3</ecNumber>
    </recommendedName>
</protein>
<dbReference type="PRINTS" id="PR00344">
    <property type="entry name" value="BCTRLSENSOR"/>
</dbReference>
<evidence type="ECO:0000256" key="9">
    <source>
        <dbReference type="SAM" id="Phobius"/>
    </source>
</evidence>